<dbReference type="KEGG" id="medw:NCTC10132_01169"/>
<protein>
    <submittedName>
        <fullName evidence="1">Uncharacterized protein</fullName>
    </submittedName>
</protein>
<organism evidence="1 2">
    <name type="scientific">Mycoplasmopsis edwardii</name>
    <dbReference type="NCBI Taxonomy" id="53558"/>
    <lineage>
        <taxon>Bacteria</taxon>
        <taxon>Bacillati</taxon>
        <taxon>Mycoplasmatota</taxon>
        <taxon>Mycoplasmoidales</taxon>
        <taxon>Metamycoplasmataceae</taxon>
        <taxon>Mycoplasmopsis</taxon>
    </lineage>
</organism>
<evidence type="ECO:0000313" key="2">
    <source>
        <dbReference type="Proteomes" id="UP000257559"/>
    </source>
</evidence>
<keyword evidence="2" id="KW-1185">Reference proteome</keyword>
<dbReference type="AlphaFoldDB" id="A0A3B0PQ54"/>
<gene>
    <name evidence="1" type="ORF">NCTC10132_01169</name>
</gene>
<feature type="non-terminal residue" evidence="1">
    <location>
        <position position="90"/>
    </location>
</feature>
<accession>A0A3B0PQ54</accession>
<dbReference type="EMBL" id="LS991951">
    <property type="protein sequence ID" value="SYV97800.1"/>
    <property type="molecule type" value="Genomic_DNA"/>
</dbReference>
<reference evidence="2" key="1">
    <citation type="submission" date="2018-06" db="EMBL/GenBank/DDBJ databases">
        <authorList>
            <consortium name="Pathogen Informatics"/>
        </authorList>
    </citation>
    <scope>NUCLEOTIDE SEQUENCE [LARGE SCALE GENOMIC DNA]</scope>
    <source>
        <strain evidence="2">NCTC10132</strain>
    </source>
</reference>
<name>A0A3B0PQ54_9BACT</name>
<proteinExistence type="predicted"/>
<evidence type="ECO:0000313" key="1">
    <source>
        <dbReference type="EMBL" id="SYV97800.1"/>
    </source>
</evidence>
<sequence>MNLFDKIYFKNIFKKINYVVSEFNKVNIKITIKEEYNIAHNMRSMHYIDDFIDEFFDNAVVVSEPNHQNMLKNFFFFFFYSEINKRKFYW</sequence>
<dbReference type="Proteomes" id="UP000257559">
    <property type="component" value="Chromosome"/>
</dbReference>